<sequence>MMSGKKSENWLLVEWSEGGRDVVYVKSVLSPLNKELKAGDVLTANRKGEAHAGTLIARARERHMLDSMIKSEEPAGPSLKKGEESEDFSASASSWEPSDEDGAMSADSDAVETKKIKLDKCKRQYSNRRSSKKILTPSNKVNAIIPKSMQQSNSINRKRSYKDIGKGTPVNKSLADSTKKHNSSKTETSQKKITIDVRELISIRNSFKALFKTIDDLKRAVVPNFIPDEEKITLDDIIPVVKATDALEETVEEYKELENNDSEEFDRSDDNVLITNKYDNQRVMQAKPTETKNGDKDWVPIGSGKTLIHADQFKKVNWRSYTIATRTLLLAVFPRRILATHSLTGKRSPAFQDKPAKMCLDPKIISDVIMEIMDRFDVKENLVRSIITTKCADECKMWKARINKKKSRSLKDLENVPPETNGKYKAEEVHS</sequence>
<dbReference type="GO" id="GO:0045746">
    <property type="term" value="P:negative regulation of Notch signaling pathway"/>
    <property type="evidence" value="ECO:0007669"/>
    <property type="project" value="InterPro"/>
</dbReference>
<dbReference type="PANTHER" id="PTHR35346:SF1">
    <property type="entry name" value="BEN DOMAIN-CONTAINING PROTEIN 6"/>
    <property type="match status" value="1"/>
</dbReference>
<protein>
    <recommendedName>
        <fullName evidence="7">BEN domain-containing protein</fullName>
    </recommendedName>
</protein>
<gene>
    <name evidence="8" type="ORF">O3G_MSEX003714</name>
</gene>
<dbReference type="GO" id="GO:0005634">
    <property type="term" value="C:nucleus"/>
    <property type="evidence" value="ECO:0007669"/>
    <property type="project" value="UniProtKB-SubCell"/>
</dbReference>
<dbReference type="GO" id="GO:0003714">
    <property type="term" value="F:transcription corepressor activity"/>
    <property type="evidence" value="ECO:0007669"/>
    <property type="project" value="InterPro"/>
</dbReference>
<evidence type="ECO:0000256" key="2">
    <source>
        <dbReference type="ARBA" id="ARBA00022491"/>
    </source>
</evidence>
<dbReference type="PANTHER" id="PTHR35346">
    <property type="entry name" value="BEN DOMAIN-CONTAINING PROTEIN 6"/>
    <property type="match status" value="1"/>
</dbReference>
<dbReference type="Gene3D" id="1.10.10.2590">
    <property type="entry name" value="BEN domain"/>
    <property type="match status" value="1"/>
</dbReference>
<evidence type="ECO:0000256" key="3">
    <source>
        <dbReference type="ARBA" id="ARBA00023015"/>
    </source>
</evidence>
<evidence type="ECO:0000313" key="9">
    <source>
        <dbReference type="Proteomes" id="UP000791440"/>
    </source>
</evidence>
<evidence type="ECO:0000256" key="5">
    <source>
        <dbReference type="ARBA" id="ARBA00023242"/>
    </source>
</evidence>
<evidence type="ECO:0000259" key="7">
    <source>
        <dbReference type="PROSITE" id="PS51457"/>
    </source>
</evidence>
<feature type="compositionally biased region" description="Basic and acidic residues" evidence="6">
    <location>
        <begin position="422"/>
        <end position="431"/>
    </location>
</feature>
<keyword evidence="2" id="KW-0678">Repressor</keyword>
<feature type="compositionally biased region" description="Basic and acidic residues" evidence="6">
    <location>
        <begin position="111"/>
        <end position="122"/>
    </location>
</feature>
<feature type="domain" description="BEN" evidence="7">
    <location>
        <begin position="302"/>
        <end position="398"/>
    </location>
</feature>
<keyword evidence="9" id="KW-1185">Reference proteome</keyword>
<reference evidence="8" key="2">
    <citation type="submission" date="2020-12" db="EMBL/GenBank/DDBJ databases">
        <authorList>
            <person name="Kanost M."/>
        </authorList>
    </citation>
    <scope>NUCLEOTIDE SEQUENCE</scope>
</reference>
<dbReference type="EMBL" id="JH668316">
    <property type="protein sequence ID" value="KAG6445078.1"/>
    <property type="molecule type" value="Genomic_DNA"/>
</dbReference>
<feature type="region of interest" description="Disordered" evidence="6">
    <location>
        <begin position="70"/>
        <end position="189"/>
    </location>
</feature>
<dbReference type="GO" id="GO:0003677">
    <property type="term" value="F:DNA binding"/>
    <property type="evidence" value="ECO:0007669"/>
    <property type="project" value="InterPro"/>
</dbReference>
<evidence type="ECO:0000313" key="8">
    <source>
        <dbReference type="EMBL" id="KAG6445078.1"/>
    </source>
</evidence>
<dbReference type="SMART" id="SM01025">
    <property type="entry name" value="BEN"/>
    <property type="match status" value="1"/>
</dbReference>
<keyword evidence="3" id="KW-0805">Transcription regulation</keyword>
<dbReference type="InterPro" id="IPR037496">
    <property type="entry name" value="BEND6-like"/>
</dbReference>
<name>A0A921YT18_MANSE</name>
<feature type="region of interest" description="Disordered" evidence="6">
    <location>
        <begin position="409"/>
        <end position="431"/>
    </location>
</feature>
<proteinExistence type="predicted"/>
<keyword evidence="5" id="KW-0539">Nucleus</keyword>
<keyword evidence="4" id="KW-0804">Transcription</keyword>
<accession>A0A921YT18</accession>
<dbReference type="AlphaFoldDB" id="A0A921YT18"/>
<reference evidence="8" key="1">
    <citation type="journal article" date="2016" name="Insect Biochem. Mol. Biol.">
        <title>Multifaceted biological insights from a draft genome sequence of the tobacco hornworm moth, Manduca sexta.</title>
        <authorList>
            <person name="Kanost M.R."/>
            <person name="Arrese E.L."/>
            <person name="Cao X."/>
            <person name="Chen Y.R."/>
            <person name="Chellapilla S."/>
            <person name="Goldsmith M.R."/>
            <person name="Grosse-Wilde E."/>
            <person name="Heckel D.G."/>
            <person name="Herndon N."/>
            <person name="Jiang H."/>
            <person name="Papanicolaou A."/>
            <person name="Qu J."/>
            <person name="Soulages J.L."/>
            <person name="Vogel H."/>
            <person name="Walters J."/>
            <person name="Waterhouse R.M."/>
            <person name="Ahn S.J."/>
            <person name="Almeida F.C."/>
            <person name="An C."/>
            <person name="Aqrawi P."/>
            <person name="Bretschneider A."/>
            <person name="Bryant W.B."/>
            <person name="Bucks S."/>
            <person name="Chao H."/>
            <person name="Chevignon G."/>
            <person name="Christen J.M."/>
            <person name="Clarke D.F."/>
            <person name="Dittmer N.T."/>
            <person name="Ferguson L.C.F."/>
            <person name="Garavelou S."/>
            <person name="Gordon K.H.J."/>
            <person name="Gunaratna R.T."/>
            <person name="Han Y."/>
            <person name="Hauser F."/>
            <person name="He Y."/>
            <person name="Heidel-Fischer H."/>
            <person name="Hirsh A."/>
            <person name="Hu Y."/>
            <person name="Jiang H."/>
            <person name="Kalra D."/>
            <person name="Klinner C."/>
            <person name="Konig C."/>
            <person name="Kovar C."/>
            <person name="Kroll A.R."/>
            <person name="Kuwar S.S."/>
            <person name="Lee S.L."/>
            <person name="Lehman R."/>
            <person name="Li K."/>
            <person name="Li Z."/>
            <person name="Liang H."/>
            <person name="Lovelace S."/>
            <person name="Lu Z."/>
            <person name="Mansfield J.H."/>
            <person name="McCulloch K.J."/>
            <person name="Mathew T."/>
            <person name="Morton B."/>
            <person name="Muzny D.M."/>
            <person name="Neunemann D."/>
            <person name="Ongeri F."/>
            <person name="Pauchet Y."/>
            <person name="Pu L.L."/>
            <person name="Pyrousis I."/>
            <person name="Rao X.J."/>
            <person name="Redding A."/>
            <person name="Roesel C."/>
            <person name="Sanchez-Gracia A."/>
            <person name="Schaack S."/>
            <person name="Shukla A."/>
            <person name="Tetreau G."/>
            <person name="Wang Y."/>
            <person name="Xiong G.H."/>
            <person name="Traut W."/>
            <person name="Walsh T.K."/>
            <person name="Worley K.C."/>
            <person name="Wu D."/>
            <person name="Wu W."/>
            <person name="Wu Y.Q."/>
            <person name="Zhang X."/>
            <person name="Zou Z."/>
            <person name="Zucker H."/>
            <person name="Briscoe A.D."/>
            <person name="Burmester T."/>
            <person name="Clem R.J."/>
            <person name="Feyereisen R."/>
            <person name="Grimmelikhuijzen C.J.P."/>
            <person name="Hamodrakas S.J."/>
            <person name="Hansson B.S."/>
            <person name="Huguet E."/>
            <person name="Jermiin L.S."/>
            <person name="Lan Q."/>
            <person name="Lehman H.K."/>
            <person name="Lorenzen M."/>
            <person name="Merzendorfer H."/>
            <person name="Michalopoulos I."/>
            <person name="Morton D.B."/>
            <person name="Muthukrishnan S."/>
            <person name="Oakeshott J.G."/>
            <person name="Palmer W."/>
            <person name="Park Y."/>
            <person name="Passarelli A.L."/>
            <person name="Rozas J."/>
            <person name="Schwartz L.M."/>
            <person name="Smith W."/>
            <person name="Southgate A."/>
            <person name="Vilcinskas A."/>
            <person name="Vogt R."/>
            <person name="Wang P."/>
            <person name="Werren J."/>
            <person name="Yu X.Q."/>
            <person name="Zhou J.J."/>
            <person name="Brown S.J."/>
            <person name="Scherer S.E."/>
            <person name="Richards S."/>
            <person name="Blissard G.W."/>
        </authorList>
    </citation>
    <scope>NUCLEOTIDE SEQUENCE</scope>
</reference>
<feature type="compositionally biased region" description="Basic residues" evidence="6">
    <location>
        <begin position="123"/>
        <end position="132"/>
    </location>
</feature>
<organism evidence="8 9">
    <name type="scientific">Manduca sexta</name>
    <name type="common">Tobacco hawkmoth</name>
    <name type="synonym">Tobacco hornworm</name>
    <dbReference type="NCBI Taxonomy" id="7130"/>
    <lineage>
        <taxon>Eukaryota</taxon>
        <taxon>Metazoa</taxon>
        <taxon>Ecdysozoa</taxon>
        <taxon>Arthropoda</taxon>
        <taxon>Hexapoda</taxon>
        <taxon>Insecta</taxon>
        <taxon>Pterygota</taxon>
        <taxon>Neoptera</taxon>
        <taxon>Endopterygota</taxon>
        <taxon>Lepidoptera</taxon>
        <taxon>Glossata</taxon>
        <taxon>Ditrysia</taxon>
        <taxon>Bombycoidea</taxon>
        <taxon>Sphingidae</taxon>
        <taxon>Sphinginae</taxon>
        <taxon>Sphingini</taxon>
        <taxon>Manduca</taxon>
    </lineage>
</organism>
<dbReference type="InterPro" id="IPR018379">
    <property type="entry name" value="BEN_domain"/>
</dbReference>
<evidence type="ECO:0000256" key="1">
    <source>
        <dbReference type="ARBA" id="ARBA00004123"/>
    </source>
</evidence>
<comment type="subcellular location">
    <subcellularLocation>
        <location evidence="1">Nucleus</location>
    </subcellularLocation>
</comment>
<evidence type="ECO:0000256" key="4">
    <source>
        <dbReference type="ARBA" id="ARBA00023163"/>
    </source>
</evidence>
<dbReference type="GO" id="GO:0045666">
    <property type="term" value="P:positive regulation of neuron differentiation"/>
    <property type="evidence" value="ECO:0007669"/>
    <property type="project" value="InterPro"/>
</dbReference>
<dbReference type="PROSITE" id="PS51457">
    <property type="entry name" value="BEN"/>
    <property type="match status" value="1"/>
</dbReference>
<dbReference type="Pfam" id="PF10523">
    <property type="entry name" value="BEN"/>
    <property type="match status" value="1"/>
</dbReference>
<comment type="caution">
    <text evidence="8">The sequence shown here is derived from an EMBL/GenBank/DDBJ whole genome shotgun (WGS) entry which is preliminary data.</text>
</comment>
<evidence type="ECO:0000256" key="6">
    <source>
        <dbReference type="SAM" id="MobiDB-lite"/>
    </source>
</evidence>
<dbReference type="Proteomes" id="UP000791440">
    <property type="component" value="Unassembled WGS sequence"/>
</dbReference>